<proteinExistence type="inferred from homology"/>
<dbReference type="InterPro" id="IPR015807">
    <property type="entry name" value="His-tRNA-ligase"/>
</dbReference>
<sequence length="413" mass="47337">MAEKIKTVRGFRDLLGEEAKKYRFVVDTIRKILQRYNFEEIILPTVEYTKLFTRSIGEATDIVEKEMFTFTDKGGRDVALRPEGTAGVVRAYIENKLYSDGIYKKLYYEGSMFRHERPQKGRYREFHQIGAEILGTTNPLADTEVIKISEEILKTLKIPARIEINSLGCKKCRPAYRKAVLEYLISHKGELCEDCQRRLERNPLRILDCKVEGCKLIASQAPKITDYLCDECKTHYGSVKKYLNALGVAYTENPRLVRGLDYYSKTVFECVSEELDKTVIAGGRYDYLVEELGGPPTPALGFAAGIERLALLVKELPKEKPLVLVIPFGGEKEKIHALRLAQTLRKNGIRVELSYREGKIRKQFEFANKIGAYFTVVVGENELKEGKYPLKNLLTREERKLTLDEIIETLRNL</sequence>
<reference evidence="12" key="1">
    <citation type="journal article" date="2020" name="ISME J.">
        <title>Gammaproteobacteria mediating utilization of methyl-, sulfur- and petroleum organic compounds in deep ocean hydrothermal plumes.</title>
        <authorList>
            <person name="Zhou Z."/>
            <person name="Liu Y."/>
            <person name="Pan J."/>
            <person name="Cron B.R."/>
            <person name="Toner B.M."/>
            <person name="Anantharaman K."/>
            <person name="Breier J.A."/>
            <person name="Dick G.J."/>
            <person name="Li M."/>
        </authorList>
    </citation>
    <scope>NUCLEOTIDE SEQUENCE</scope>
    <source>
        <strain evidence="12">SZUA-1501</strain>
    </source>
</reference>
<dbReference type="Gene3D" id="3.40.50.800">
    <property type="entry name" value="Anticodon-binding domain"/>
    <property type="match status" value="1"/>
</dbReference>
<accession>A0A9D0YQJ4</accession>
<keyword evidence="7 9" id="KW-0030">Aminoacyl-tRNA synthetase</keyword>
<dbReference type="GO" id="GO:0004821">
    <property type="term" value="F:histidine-tRNA ligase activity"/>
    <property type="evidence" value="ECO:0007669"/>
    <property type="project" value="UniProtKB-UniRule"/>
</dbReference>
<dbReference type="CDD" id="cd00859">
    <property type="entry name" value="HisRS_anticodon"/>
    <property type="match status" value="1"/>
</dbReference>
<feature type="binding site" evidence="10">
    <location>
        <position position="258"/>
    </location>
    <ligand>
        <name>L-histidine</name>
        <dbReference type="ChEBI" id="CHEBI:57595"/>
    </ligand>
</feature>
<keyword evidence="5 9" id="KW-0067">ATP-binding</keyword>
<dbReference type="InterPro" id="IPR006195">
    <property type="entry name" value="aa-tRNA-synth_II"/>
</dbReference>
<dbReference type="PIRSF" id="PIRSF001549">
    <property type="entry name" value="His-tRNA_synth"/>
    <property type="match status" value="1"/>
</dbReference>
<dbReference type="InterPro" id="IPR004516">
    <property type="entry name" value="HisRS/HisZ"/>
</dbReference>
<evidence type="ECO:0000256" key="7">
    <source>
        <dbReference type="ARBA" id="ARBA00023146"/>
    </source>
</evidence>
<evidence type="ECO:0000256" key="9">
    <source>
        <dbReference type="HAMAP-Rule" id="MF_00127"/>
    </source>
</evidence>
<evidence type="ECO:0000256" key="10">
    <source>
        <dbReference type="PIRSR" id="PIRSR001549-1"/>
    </source>
</evidence>
<dbReference type="EMBL" id="DQVE01000042">
    <property type="protein sequence ID" value="HIP98477.1"/>
    <property type="molecule type" value="Genomic_DNA"/>
</dbReference>
<keyword evidence="6 9" id="KW-0648">Protein biosynthesis</keyword>
<feature type="binding site" evidence="10">
    <location>
        <position position="132"/>
    </location>
    <ligand>
        <name>L-histidine</name>
        <dbReference type="ChEBI" id="CHEBI:57595"/>
    </ligand>
</feature>
<dbReference type="SUPFAM" id="SSF52954">
    <property type="entry name" value="Class II aaRS ABD-related"/>
    <property type="match status" value="1"/>
</dbReference>
<dbReference type="HAMAP" id="MF_00127">
    <property type="entry name" value="His_tRNA_synth"/>
    <property type="match status" value="1"/>
</dbReference>
<evidence type="ECO:0000256" key="3">
    <source>
        <dbReference type="ARBA" id="ARBA00022598"/>
    </source>
</evidence>
<evidence type="ECO:0000256" key="1">
    <source>
        <dbReference type="ARBA" id="ARBA00008226"/>
    </source>
</evidence>
<dbReference type="AlphaFoldDB" id="A0A9D0YQJ4"/>
<dbReference type="EC" id="6.1.1.21" evidence="9"/>
<feature type="binding site" evidence="10">
    <location>
        <begin position="83"/>
        <end position="85"/>
    </location>
    <ligand>
        <name>L-histidine</name>
        <dbReference type="ChEBI" id="CHEBI:57595"/>
    </ligand>
</feature>
<comment type="subcellular location">
    <subcellularLocation>
        <location evidence="9">Cytoplasm</location>
    </subcellularLocation>
</comment>
<feature type="binding site" evidence="10">
    <location>
        <begin position="262"/>
        <end position="263"/>
    </location>
    <ligand>
        <name>L-histidine</name>
        <dbReference type="ChEBI" id="CHEBI:57595"/>
    </ligand>
</feature>
<gene>
    <name evidence="9" type="primary">hisS</name>
    <name evidence="12" type="ORF">EYH37_03840</name>
</gene>
<dbReference type="CDD" id="cd00773">
    <property type="entry name" value="HisRS-like_core"/>
    <property type="match status" value="1"/>
</dbReference>
<keyword evidence="4 9" id="KW-0547">Nucleotide-binding</keyword>
<dbReference type="Gene3D" id="3.30.930.10">
    <property type="entry name" value="Bira Bifunctional Protein, Domain 2"/>
    <property type="match status" value="1"/>
</dbReference>
<dbReference type="InterPro" id="IPR036621">
    <property type="entry name" value="Anticodon-bd_dom_sf"/>
</dbReference>
<dbReference type="GO" id="GO:0006427">
    <property type="term" value="P:histidyl-tRNA aminoacylation"/>
    <property type="evidence" value="ECO:0007669"/>
    <property type="project" value="UniProtKB-UniRule"/>
</dbReference>
<dbReference type="Pfam" id="PF13393">
    <property type="entry name" value="tRNA-synt_His"/>
    <property type="match status" value="2"/>
</dbReference>
<evidence type="ECO:0000256" key="6">
    <source>
        <dbReference type="ARBA" id="ARBA00022917"/>
    </source>
</evidence>
<comment type="caution">
    <text evidence="12">The sequence shown here is derived from an EMBL/GenBank/DDBJ whole genome shotgun (WGS) entry which is preliminary data.</text>
</comment>
<comment type="catalytic activity">
    <reaction evidence="8 9">
        <text>tRNA(His) + L-histidine + ATP = L-histidyl-tRNA(His) + AMP + diphosphate + H(+)</text>
        <dbReference type="Rhea" id="RHEA:17313"/>
        <dbReference type="Rhea" id="RHEA-COMP:9665"/>
        <dbReference type="Rhea" id="RHEA-COMP:9689"/>
        <dbReference type="ChEBI" id="CHEBI:15378"/>
        <dbReference type="ChEBI" id="CHEBI:30616"/>
        <dbReference type="ChEBI" id="CHEBI:33019"/>
        <dbReference type="ChEBI" id="CHEBI:57595"/>
        <dbReference type="ChEBI" id="CHEBI:78442"/>
        <dbReference type="ChEBI" id="CHEBI:78527"/>
        <dbReference type="ChEBI" id="CHEBI:456215"/>
        <dbReference type="EC" id="6.1.1.21"/>
    </reaction>
</comment>
<keyword evidence="3 9" id="KW-0436">Ligase</keyword>
<dbReference type="PANTHER" id="PTHR43707:SF1">
    <property type="entry name" value="HISTIDINE--TRNA LIGASE, MITOCHONDRIAL-RELATED"/>
    <property type="match status" value="1"/>
</dbReference>
<protein>
    <recommendedName>
        <fullName evidence="9">Histidine--tRNA ligase</fullName>
        <ecNumber evidence="9">6.1.1.21</ecNumber>
    </recommendedName>
    <alternativeName>
        <fullName evidence="9">Histidyl-tRNA synthetase</fullName>
        <shortName evidence="9">HisRS</shortName>
    </alternativeName>
</protein>
<evidence type="ECO:0000256" key="8">
    <source>
        <dbReference type="ARBA" id="ARBA00047639"/>
    </source>
</evidence>
<comment type="similarity">
    <text evidence="1 9">Belongs to the class-II aminoacyl-tRNA synthetase family.</text>
</comment>
<evidence type="ECO:0000256" key="5">
    <source>
        <dbReference type="ARBA" id="ARBA00022840"/>
    </source>
</evidence>
<dbReference type="InterPro" id="IPR033656">
    <property type="entry name" value="HisRS_anticodon"/>
</dbReference>
<dbReference type="InterPro" id="IPR004154">
    <property type="entry name" value="Anticodon-bd"/>
</dbReference>
<dbReference type="SUPFAM" id="SSF55681">
    <property type="entry name" value="Class II aaRS and biotin synthetases"/>
    <property type="match status" value="1"/>
</dbReference>
<evidence type="ECO:0000313" key="13">
    <source>
        <dbReference type="Proteomes" id="UP000606463"/>
    </source>
</evidence>
<name>A0A9D0YQJ4_AQUAO</name>
<dbReference type="GO" id="GO:0005737">
    <property type="term" value="C:cytoplasm"/>
    <property type="evidence" value="ECO:0007669"/>
    <property type="project" value="UniProtKB-SubCell"/>
</dbReference>
<dbReference type="Pfam" id="PF03129">
    <property type="entry name" value="HGTP_anticodon"/>
    <property type="match status" value="1"/>
</dbReference>
<dbReference type="GO" id="GO:0005524">
    <property type="term" value="F:ATP binding"/>
    <property type="evidence" value="ECO:0007669"/>
    <property type="project" value="UniProtKB-UniRule"/>
</dbReference>
<evidence type="ECO:0000259" key="11">
    <source>
        <dbReference type="PROSITE" id="PS50862"/>
    </source>
</evidence>
<dbReference type="NCBIfam" id="TIGR00442">
    <property type="entry name" value="hisS"/>
    <property type="match status" value="1"/>
</dbReference>
<dbReference type="PROSITE" id="PS50862">
    <property type="entry name" value="AA_TRNA_LIGASE_II"/>
    <property type="match status" value="1"/>
</dbReference>
<dbReference type="InterPro" id="IPR045864">
    <property type="entry name" value="aa-tRNA-synth_II/BPL/LPL"/>
</dbReference>
<evidence type="ECO:0000313" key="12">
    <source>
        <dbReference type="EMBL" id="HIP98477.1"/>
    </source>
</evidence>
<evidence type="ECO:0000256" key="4">
    <source>
        <dbReference type="ARBA" id="ARBA00022741"/>
    </source>
</evidence>
<comment type="subunit">
    <text evidence="2 9">Homodimer.</text>
</comment>
<evidence type="ECO:0000256" key="2">
    <source>
        <dbReference type="ARBA" id="ARBA00011738"/>
    </source>
</evidence>
<dbReference type="PANTHER" id="PTHR43707">
    <property type="entry name" value="HISTIDYL-TRNA SYNTHETASE"/>
    <property type="match status" value="1"/>
</dbReference>
<feature type="binding site" evidence="10">
    <location>
        <position position="128"/>
    </location>
    <ligand>
        <name>L-histidine</name>
        <dbReference type="ChEBI" id="CHEBI:57595"/>
    </ligand>
</feature>
<feature type="binding site" evidence="10">
    <location>
        <position position="114"/>
    </location>
    <ligand>
        <name>L-histidine</name>
        <dbReference type="ChEBI" id="CHEBI:57595"/>
    </ligand>
</feature>
<dbReference type="Proteomes" id="UP000606463">
    <property type="component" value="Unassembled WGS sequence"/>
</dbReference>
<dbReference type="InterPro" id="IPR041715">
    <property type="entry name" value="HisRS-like_core"/>
</dbReference>
<organism evidence="12 13">
    <name type="scientific">Aquifex aeolicus</name>
    <dbReference type="NCBI Taxonomy" id="63363"/>
    <lineage>
        <taxon>Bacteria</taxon>
        <taxon>Pseudomonadati</taxon>
        <taxon>Aquificota</taxon>
        <taxon>Aquificia</taxon>
        <taxon>Aquificales</taxon>
        <taxon>Aquificaceae</taxon>
        <taxon>Aquifex</taxon>
    </lineage>
</organism>
<feature type="domain" description="Aminoacyl-transfer RNA synthetases class-II family profile" evidence="11">
    <location>
        <begin position="1"/>
        <end position="327"/>
    </location>
</feature>
<keyword evidence="9" id="KW-0963">Cytoplasm</keyword>